<reference evidence="3 4" key="1">
    <citation type="submission" date="2023-08" db="EMBL/GenBank/DDBJ databases">
        <title>Achromobacter seleniivolatilans sp. nov., isolated from seleniferous soil.</title>
        <authorList>
            <person name="Zhang S."/>
            <person name="Li K."/>
            <person name="Peng J."/>
            <person name="Zhao Q."/>
            <person name="Wang H."/>
            <person name="Guo Y."/>
        </authorList>
    </citation>
    <scope>NUCLEOTIDE SEQUENCE [LARGE SCALE GENOMIC DNA]</scope>
    <source>
        <strain evidence="3 4">R39</strain>
    </source>
</reference>
<name>A0ABY9LZI4_9BURK</name>
<sequence>MKLADMLVRHPFRFGVAAIGALLGAFALNFRKADVSSAAAEWGQFGDYMGGLLNPLFGLISVVLVAATLRSQTQAAKLQAFEHQFFTLLSLHASVLQSIDRKMKDKTIMHGRDCFRIFYRKIVALSQKNRVPLATAYQRFLETDGWEIEHYFRTVYHLFKHVKDQSAEIEATAAQQKRYYDLIKSQLSQYEVVLLWLNVEGLNRGNWDAILTDPEAKPFEHLNKGNLVENPPEVPEAEANELVSP</sequence>
<evidence type="ECO:0000313" key="4">
    <source>
        <dbReference type="Proteomes" id="UP001234798"/>
    </source>
</evidence>
<dbReference type="Pfam" id="PF16872">
    <property type="entry name" value="putAbiC"/>
    <property type="match status" value="1"/>
</dbReference>
<organism evidence="3 4">
    <name type="scientific">Achromobacter seleniivolatilans</name>
    <dbReference type="NCBI Taxonomy" id="3047478"/>
    <lineage>
        <taxon>Bacteria</taxon>
        <taxon>Pseudomonadati</taxon>
        <taxon>Pseudomonadota</taxon>
        <taxon>Betaproteobacteria</taxon>
        <taxon>Burkholderiales</taxon>
        <taxon>Alcaligenaceae</taxon>
        <taxon>Achromobacter</taxon>
    </lineage>
</organism>
<accession>A0ABY9LZI4</accession>
<keyword evidence="2" id="KW-1133">Transmembrane helix</keyword>
<gene>
    <name evidence="3" type="ORF">RAS12_26850</name>
</gene>
<dbReference type="RefSeq" id="WP_306943181.1">
    <property type="nucleotide sequence ID" value="NZ_CP132976.1"/>
</dbReference>
<evidence type="ECO:0000313" key="3">
    <source>
        <dbReference type="EMBL" id="WMD20186.1"/>
    </source>
</evidence>
<evidence type="ECO:0000256" key="1">
    <source>
        <dbReference type="SAM" id="MobiDB-lite"/>
    </source>
</evidence>
<keyword evidence="2" id="KW-0812">Transmembrane</keyword>
<keyword evidence="2" id="KW-0472">Membrane</keyword>
<evidence type="ECO:0000256" key="2">
    <source>
        <dbReference type="SAM" id="Phobius"/>
    </source>
</evidence>
<proteinExistence type="predicted"/>
<feature type="transmembrane region" description="Helical" evidence="2">
    <location>
        <begin position="48"/>
        <end position="69"/>
    </location>
</feature>
<protein>
    <submittedName>
        <fullName evidence="3">Phage abortive infection protein</fullName>
    </submittedName>
</protein>
<dbReference type="EMBL" id="CP132976">
    <property type="protein sequence ID" value="WMD20186.1"/>
    <property type="molecule type" value="Genomic_DNA"/>
</dbReference>
<keyword evidence="4" id="KW-1185">Reference proteome</keyword>
<feature type="transmembrane region" description="Helical" evidence="2">
    <location>
        <begin position="12"/>
        <end position="28"/>
    </location>
</feature>
<feature type="region of interest" description="Disordered" evidence="1">
    <location>
        <begin position="223"/>
        <end position="245"/>
    </location>
</feature>
<dbReference type="InterPro" id="IPR031709">
    <property type="entry name" value="PutAbiC"/>
</dbReference>
<dbReference type="Proteomes" id="UP001234798">
    <property type="component" value="Chromosome"/>
</dbReference>